<evidence type="ECO:0000256" key="13">
    <source>
        <dbReference type="ARBA" id="ARBA00081379"/>
    </source>
</evidence>
<dbReference type="OrthoDB" id="441278at2759"/>
<dbReference type="PANTHER" id="PTHR15090:SF0">
    <property type="entry name" value="SEQUESTOSOME-1"/>
    <property type="match status" value="1"/>
</dbReference>
<dbReference type="AlphaFoldDB" id="A0A034VU18"/>
<dbReference type="FunFam" id="3.30.60.90:FF:000016">
    <property type="entry name" value="Refractory to sigma P"/>
    <property type="match status" value="1"/>
</dbReference>
<dbReference type="Gene3D" id="3.30.60.90">
    <property type="match status" value="1"/>
</dbReference>
<protein>
    <recommendedName>
        <fullName evidence="12">Protein ref(2)P</fullName>
    </recommendedName>
    <alternativeName>
        <fullName evidence="13">Refractory to sigma P</fullName>
    </alternativeName>
</protein>
<gene>
    <name evidence="17" type="primary">REF2P</name>
</gene>
<dbReference type="InterPro" id="IPR009060">
    <property type="entry name" value="UBA-like_sf"/>
</dbReference>
<name>A0A034VU18_BACDO</name>
<dbReference type="SMART" id="SM00291">
    <property type="entry name" value="ZnF_ZZ"/>
    <property type="match status" value="1"/>
</dbReference>
<keyword evidence="7" id="KW-0862">Zinc</keyword>
<keyword evidence="8" id="KW-0804">Transcription</keyword>
<evidence type="ECO:0000256" key="14">
    <source>
        <dbReference type="PROSITE-ProRule" id="PRU00228"/>
    </source>
</evidence>
<evidence type="ECO:0000256" key="1">
    <source>
        <dbReference type="ARBA" id="ARBA00004123"/>
    </source>
</evidence>
<dbReference type="GO" id="GO:0007032">
    <property type="term" value="P:endosome organization"/>
    <property type="evidence" value="ECO:0007669"/>
    <property type="project" value="TreeGrafter"/>
</dbReference>
<dbReference type="GO" id="GO:0000423">
    <property type="term" value="P:mitophagy"/>
    <property type="evidence" value="ECO:0007669"/>
    <property type="project" value="TreeGrafter"/>
</dbReference>
<feature type="region of interest" description="Disordered" evidence="15">
    <location>
        <begin position="218"/>
        <end position="240"/>
    </location>
</feature>
<keyword evidence="6 14" id="KW-0863">Zinc-finger</keyword>
<dbReference type="RefSeq" id="XP_011212272.2">
    <property type="nucleotide sequence ID" value="XM_011213970.4"/>
</dbReference>
<evidence type="ECO:0000256" key="6">
    <source>
        <dbReference type="ARBA" id="ARBA00022771"/>
    </source>
</evidence>
<dbReference type="SUPFAM" id="SSF46934">
    <property type="entry name" value="UBA-like"/>
    <property type="match status" value="1"/>
</dbReference>
<feature type="compositionally biased region" description="Basic and acidic residues" evidence="15">
    <location>
        <begin position="487"/>
        <end position="521"/>
    </location>
</feature>
<organism evidence="17">
    <name type="scientific">Bactrocera dorsalis</name>
    <name type="common">Oriental fruit fly</name>
    <name type="synonym">Dacus dorsalis</name>
    <dbReference type="NCBI Taxonomy" id="27457"/>
    <lineage>
        <taxon>Eukaryota</taxon>
        <taxon>Metazoa</taxon>
        <taxon>Ecdysozoa</taxon>
        <taxon>Arthropoda</taxon>
        <taxon>Hexapoda</taxon>
        <taxon>Insecta</taxon>
        <taxon>Pterygota</taxon>
        <taxon>Neoptera</taxon>
        <taxon>Endopterygota</taxon>
        <taxon>Diptera</taxon>
        <taxon>Brachycera</taxon>
        <taxon>Muscomorpha</taxon>
        <taxon>Tephritoidea</taxon>
        <taxon>Tephritidae</taxon>
        <taxon>Bactrocera</taxon>
        <taxon>Bactrocera</taxon>
    </lineage>
</organism>
<dbReference type="GO" id="GO:0070530">
    <property type="term" value="F:K63-linked polyubiquitin modification-dependent protein binding"/>
    <property type="evidence" value="ECO:0007669"/>
    <property type="project" value="TreeGrafter"/>
</dbReference>
<feature type="region of interest" description="Disordered" evidence="15">
    <location>
        <begin position="358"/>
        <end position="400"/>
    </location>
</feature>
<dbReference type="EMBL" id="GAKP01012146">
    <property type="protein sequence ID" value="JAC46806.1"/>
    <property type="molecule type" value="Transcribed_RNA"/>
</dbReference>
<feature type="region of interest" description="Disordered" evidence="15">
    <location>
        <begin position="470"/>
        <end position="526"/>
    </location>
</feature>
<comment type="function">
    <text evidence="10">Required for selective autophagy activation by ubiquitinated proteins. Implicated in sigma rhabdovirus multiplication and necessary for male fertility. Involved in activating transcription of Drs.</text>
</comment>
<dbReference type="Pfam" id="PF00569">
    <property type="entry name" value="ZZ"/>
    <property type="match status" value="1"/>
</dbReference>
<evidence type="ECO:0000256" key="11">
    <source>
        <dbReference type="ARBA" id="ARBA00062450"/>
    </source>
</evidence>
<dbReference type="CTD" id="35246"/>
<dbReference type="InterPro" id="IPR052260">
    <property type="entry name" value="Autophagy_Rcpt_SigReg"/>
</dbReference>
<sequence>MERFTKLMKVTYDDGSAKLNIYIQMPSNNYNILKDTISNQLFDERKLSKFAFKTTWFDEDGDEIDICNQVDYDLFLYKRSDRLHMYITSLELWKETFKYAEKPAQDDDDPSVFVIHERVECDSCGLSPIVGFRYKCIQCPNFDLCQRCEAKHKHPEHMMVRMPKENSPSVIDAWITSPCGRGSGRRAKRERKGSNAGGCPFFDMGAAGATAANDNCANDDAEPKLGKHHHHHERKHHRRQMRNGFLSHMYEMMSDLAEGGATYRQMDESDPNTPSAPSPPKENVSTKPKEADAASEAAKTACEAAAKTAEAATKIATEVAAQVNKQAAGITATINEQAAAKVLNDLLNAEAGVQSNNEGVGAAGGNATPNMASTGTSTPTSQSASSNTNNKSNDNKSVPVTPTLEDFAQFIDPKFMKAGVEMFNNFSNMFAKMLEPVEGAEDNSYASAYAGTGYQARKSSSASAASSMRSAASSTSTKSSAIGKQTTEAEKLNKEQSKNTGEAEKPINPDTTTVERKRSVSEENDWQMIDKQAAESTTNLLNISAASSTETIEKIELPGAVGIPPATPASTPVVENLSPKSNSDISFEQLGMDLKDHVEKENERAHIERKIKIADVLKAKSDVMTNNNTPTTSVNTGATPKPQNLAVLVYHKDPSINKAIHAMIAMGFSNEGGWLTQLLESVNGNISAALDLMSPAQSQGNN</sequence>
<dbReference type="GO" id="GO:0005080">
    <property type="term" value="F:protein kinase C binding"/>
    <property type="evidence" value="ECO:0007669"/>
    <property type="project" value="TreeGrafter"/>
</dbReference>
<dbReference type="FunFam" id="1.10.8.10:FF:000034">
    <property type="entry name" value="Sequestosome 1"/>
    <property type="match status" value="1"/>
</dbReference>
<dbReference type="InterPro" id="IPR000433">
    <property type="entry name" value="Znf_ZZ"/>
</dbReference>
<evidence type="ECO:0000256" key="8">
    <source>
        <dbReference type="ARBA" id="ARBA00023163"/>
    </source>
</evidence>
<keyword evidence="3" id="KW-0963">Cytoplasm</keyword>
<dbReference type="Pfam" id="PF16577">
    <property type="entry name" value="UBA_5"/>
    <property type="match status" value="1"/>
</dbReference>
<dbReference type="PROSITE" id="PS01357">
    <property type="entry name" value="ZF_ZZ_1"/>
    <property type="match status" value="1"/>
</dbReference>
<dbReference type="SUPFAM" id="SSF57850">
    <property type="entry name" value="RING/U-box"/>
    <property type="match status" value="1"/>
</dbReference>
<dbReference type="GO" id="GO:0016235">
    <property type="term" value="C:aggresome"/>
    <property type="evidence" value="ECO:0007669"/>
    <property type="project" value="TreeGrafter"/>
</dbReference>
<evidence type="ECO:0000256" key="3">
    <source>
        <dbReference type="ARBA" id="ARBA00022490"/>
    </source>
</evidence>
<evidence type="ECO:0000256" key="4">
    <source>
        <dbReference type="ARBA" id="ARBA00022723"/>
    </source>
</evidence>
<dbReference type="CDD" id="cd14320">
    <property type="entry name" value="UBA_SQSTM"/>
    <property type="match status" value="1"/>
</dbReference>
<comment type="subcellular location">
    <subcellularLocation>
        <location evidence="2">Cytoplasm</location>
    </subcellularLocation>
    <subcellularLocation>
        <location evidence="1">Nucleus</location>
    </subcellularLocation>
</comment>
<evidence type="ECO:0000256" key="5">
    <source>
        <dbReference type="ARBA" id="ARBA00022737"/>
    </source>
</evidence>
<dbReference type="InterPro" id="IPR033741">
    <property type="entry name" value="SQSTM_UBA"/>
</dbReference>
<dbReference type="CDD" id="cd02340">
    <property type="entry name" value="ZZ_NBR1_like"/>
    <property type="match status" value="1"/>
</dbReference>
<dbReference type="GO" id="GO:0005634">
    <property type="term" value="C:nucleus"/>
    <property type="evidence" value="ECO:0007669"/>
    <property type="project" value="UniProtKB-SubCell"/>
</dbReference>
<dbReference type="InterPro" id="IPR015940">
    <property type="entry name" value="UBA"/>
</dbReference>
<evidence type="ECO:0000256" key="7">
    <source>
        <dbReference type="ARBA" id="ARBA00022833"/>
    </source>
</evidence>
<feature type="region of interest" description="Disordered" evidence="15">
    <location>
        <begin position="264"/>
        <end position="296"/>
    </location>
</feature>
<dbReference type="PROSITE" id="PS50135">
    <property type="entry name" value="ZF_ZZ_2"/>
    <property type="match status" value="1"/>
</dbReference>
<keyword evidence="9" id="KW-0539">Nucleus</keyword>
<keyword evidence="5" id="KW-0677">Repeat</keyword>
<reference evidence="17" key="1">
    <citation type="journal article" date="2014" name="BMC Genomics">
        <title>Characterizing the developmental transcriptome of the oriental fruit fly, Bactrocera dorsalis (Diptera: Tephritidae) through comparative genomic analysis with Drosophila melanogaster utilizing modENCODE datasets.</title>
        <authorList>
            <person name="Geib S.M."/>
            <person name="Calla B."/>
            <person name="Hall B."/>
            <person name="Hou S."/>
            <person name="Manoukis N.C."/>
        </authorList>
    </citation>
    <scope>NUCLEOTIDE SEQUENCE</scope>
    <source>
        <strain evidence="17">Punador</strain>
    </source>
</reference>
<evidence type="ECO:0000256" key="15">
    <source>
        <dbReference type="SAM" id="MobiDB-lite"/>
    </source>
</evidence>
<feature type="compositionally biased region" description="Basic residues" evidence="15">
    <location>
        <begin position="226"/>
        <end position="240"/>
    </location>
</feature>
<dbReference type="SMART" id="SM00165">
    <property type="entry name" value="UBA"/>
    <property type="match status" value="1"/>
</dbReference>
<dbReference type="KEGG" id="bdr:105232320"/>
<evidence type="ECO:0000259" key="16">
    <source>
        <dbReference type="PROSITE" id="PS50135"/>
    </source>
</evidence>
<comment type="subunit">
    <text evidence="11">Interacts with aPKC and Traf6.</text>
</comment>
<evidence type="ECO:0000256" key="10">
    <source>
        <dbReference type="ARBA" id="ARBA00054138"/>
    </source>
</evidence>
<proteinExistence type="predicted"/>
<feature type="domain" description="ZZ-type" evidence="16">
    <location>
        <begin position="116"/>
        <end position="167"/>
    </location>
</feature>
<evidence type="ECO:0000256" key="9">
    <source>
        <dbReference type="ARBA" id="ARBA00023242"/>
    </source>
</evidence>
<dbReference type="InterPro" id="IPR043145">
    <property type="entry name" value="Znf_ZZ_sf"/>
</dbReference>
<feature type="compositionally biased region" description="Low complexity" evidence="15">
    <location>
        <begin position="470"/>
        <end position="481"/>
    </location>
</feature>
<dbReference type="Gene3D" id="1.10.8.10">
    <property type="entry name" value="DNA helicase RuvA subunit, C-terminal domain"/>
    <property type="match status" value="1"/>
</dbReference>
<feature type="compositionally biased region" description="Low complexity" evidence="15">
    <location>
        <begin position="373"/>
        <end position="397"/>
    </location>
</feature>
<evidence type="ECO:0000256" key="2">
    <source>
        <dbReference type="ARBA" id="ARBA00004496"/>
    </source>
</evidence>
<accession>A0A034VU18</accession>
<evidence type="ECO:0000256" key="12">
    <source>
        <dbReference type="ARBA" id="ARBA00071657"/>
    </source>
</evidence>
<dbReference type="PANTHER" id="PTHR15090">
    <property type="entry name" value="SEQUESTOSOME 1-RELATED"/>
    <property type="match status" value="1"/>
</dbReference>
<dbReference type="GO" id="GO:0044753">
    <property type="term" value="C:amphisome"/>
    <property type="evidence" value="ECO:0007669"/>
    <property type="project" value="TreeGrafter"/>
</dbReference>
<dbReference type="GO" id="GO:0035973">
    <property type="term" value="P:aggrephagy"/>
    <property type="evidence" value="ECO:0007669"/>
    <property type="project" value="TreeGrafter"/>
</dbReference>
<dbReference type="GO" id="GO:0008270">
    <property type="term" value="F:zinc ion binding"/>
    <property type="evidence" value="ECO:0007669"/>
    <property type="project" value="UniProtKB-KW"/>
</dbReference>
<evidence type="ECO:0000313" key="17">
    <source>
        <dbReference type="EMBL" id="JAC46806.1"/>
    </source>
</evidence>
<keyword evidence="4" id="KW-0479">Metal-binding</keyword>
<dbReference type="GeneID" id="105232320"/>